<comment type="caution">
    <text evidence="2">The sequence shown here is derived from an EMBL/GenBank/DDBJ whole genome shotgun (WGS) entry which is preliminary data.</text>
</comment>
<dbReference type="AlphaFoldDB" id="A0AAD6UN38"/>
<dbReference type="InterPro" id="IPR011990">
    <property type="entry name" value="TPR-like_helical_dom_sf"/>
</dbReference>
<dbReference type="Proteomes" id="UP001219525">
    <property type="component" value="Unassembled WGS sequence"/>
</dbReference>
<proteinExistence type="predicted"/>
<sequence>MFVGDGQHILLSNLAISLLDRFEQLGDLADLNKSVLIEEFLVKHTPDDHPDKLLRLSSLGMTLSVRFEHLGDLADLNRSISTQEAAVLLTLDDDPSKPGRLNNLAITLKDRFKRFDDLADLKRAVSKSEHAIRLTPKDHPDSPALFTTLATCLLRSFERLGDIDDLEMCVSLGEVAVGLTPDGHPEKPIRLTNLGSFLLTRFVQLGDLEDLHRSISTKEAAVELTANGNPDKPLHRVLANLGQSLIARFEQFGNIADLNGAVLTYEAALCHTPDGHPDKPSRLQELGISLGFRFDRLGNLADLNRSISVNETAVELTPDGHPDKPPWLASLGQSLLTRFERLGDLADINKAVPMAEAAVKLTPDNHPKKPLRLEYLANSLMIRFKHLGDLADINKAVVLSESAVNLTPDSRPAEYSSLSSLGYCLAVRFRQLGDLSDLNRSILAKEAAVRLIPDGKPNKPVELNNLGISLVERFKRLGDLADLKRAISVKVDAVQLTPDDDPHMPTRLINLANSLLTSFEVLDDIADLNKAVLSGELAVNLIPDDHPGKPMCLSNLGNFLQVRFGRQGDLSDLNRSVELKEVALHLAPDGHPEKPSLLYNLGGSLHRRFEQLHEPLDFEQMLLQFTSAACSTAGPSDTRFDACRLWAKYAHAAQHPSTFSAYTAAIDLLPELAWLGLSIRDRHHKIIAAGSLVRDAAAYAIAVNRPEKAVEWLEQGRSIIWGQLLNLRTPIDSLQEKHPALAAELALLSTQLEGASIRNNISQFIESHLQASPGSPESIAQKAHENVQKRADLLSKIRKLRGFEQFLLPKTISQLSPAAQRGPVVFLNLSTTRCDALVLLPGLGDKVKHVPLTSFTPEHAESLTQSLEGLLGYRGRSDRLDGKREGDSVNPKDRFAYILSELWVHLVKPVLDALAIKANLQRIWWCPTGPLTFLPIHAAGQYGENDTFGSKLTDFVISSYTPSLAALIEGFRPQSESQKGRQLQLLAVAQPSASGQAELPGTEEEIKCIQSHATARGTLAVHALKGDAATVNSVQKSMRDCSWVHFACHGTQDRSNPTESALLLAGSERLTLLKIIQLSLPHAQLAFLSACQTATGDKTLQEESVHLTAGMLLAGYRGVIGTMWTIMDNDAPQVADDVYKHLLKVSPPDPMTAAEALHHAVQRLREQFGGKKSFFHWVPFIHVGV</sequence>
<name>A0AAD6UN38_9AGAR</name>
<evidence type="ECO:0000259" key="1">
    <source>
        <dbReference type="Pfam" id="PF12770"/>
    </source>
</evidence>
<keyword evidence="3" id="KW-1185">Reference proteome</keyword>
<protein>
    <submittedName>
        <fullName evidence="2">TPR-like protein</fullName>
    </submittedName>
</protein>
<reference evidence="2" key="1">
    <citation type="submission" date="2023-03" db="EMBL/GenBank/DDBJ databases">
        <title>Massive genome expansion in bonnet fungi (Mycena s.s.) driven by repeated elements and novel gene families across ecological guilds.</title>
        <authorList>
            <consortium name="Lawrence Berkeley National Laboratory"/>
            <person name="Harder C.B."/>
            <person name="Miyauchi S."/>
            <person name="Viragh M."/>
            <person name="Kuo A."/>
            <person name="Thoen E."/>
            <person name="Andreopoulos B."/>
            <person name="Lu D."/>
            <person name="Skrede I."/>
            <person name="Drula E."/>
            <person name="Henrissat B."/>
            <person name="Morin E."/>
            <person name="Kohler A."/>
            <person name="Barry K."/>
            <person name="LaButti K."/>
            <person name="Morin E."/>
            <person name="Salamov A."/>
            <person name="Lipzen A."/>
            <person name="Mereny Z."/>
            <person name="Hegedus B."/>
            <person name="Baldrian P."/>
            <person name="Stursova M."/>
            <person name="Weitz H."/>
            <person name="Taylor A."/>
            <person name="Grigoriev I.V."/>
            <person name="Nagy L.G."/>
            <person name="Martin F."/>
            <person name="Kauserud H."/>
        </authorList>
    </citation>
    <scope>NUCLEOTIDE SEQUENCE</scope>
    <source>
        <strain evidence="2">9144</strain>
    </source>
</reference>
<organism evidence="2 3">
    <name type="scientific">Mycena pura</name>
    <dbReference type="NCBI Taxonomy" id="153505"/>
    <lineage>
        <taxon>Eukaryota</taxon>
        <taxon>Fungi</taxon>
        <taxon>Dikarya</taxon>
        <taxon>Basidiomycota</taxon>
        <taxon>Agaricomycotina</taxon>
        <taxon>Agaricomycetes</taxon>
        <taxon>Agaricomycetidae</taxon>
        <taxon>Agaricales</taxon>
        <taxon>Marasmiineae</taxon>
        <taxon>Mycenaceae</taxon>
        <taxon>Mycena</taxon>
    </lineage>
</organism>
<evidence type="ECO:0000313" key="2">
    <source>
        <dbReference type="EMBL" id="KAJ7191216.1"/>
    </source>
</evidence>
<dbReference type="EMBL" id="JARJCW010000136">
    <property type="protein sequence ID" value="KAJ7191216.1"/>
    <property type="molecule type" value="Genomic_DNA"/>
</dbReference>
<evidence type="ECO:0000313" key="3">
    <source>
        <dbReference type="Proteomes" id="UP001219525"/>
    </source>
</evidence>
<dbReference type="InterPro" id="IPR024983">
    <property type="entry name" value="CHAT_dom"/>
</dbReference>
<accession>A0AAD6UN38</accession>
<dbReference type="Gene3D" id="1.25.40.10">
    <property type="entry name" value="Tetratricopeptide repeat domain"/>
    <property type="match status" value="2"/>
</dbReference>
<feature type="domain" description="CHAT" evidence="1">
    <location>
        <begin position="899"/>
        <end position="1184"/>
    </location>
</feature>
<dbReference type="Pfam" id="PF12770">
    <property type="entry name" value="CHAT"/>
    <property type="match status" value="1"/>
</dbReference>
<gene>
    <name evidence="2" type="ORF">GGX14DRAFT_381411</name>
</gene>